<name>A0A9R1UNC5_LACSA</name>
<evidence type="ECO:0000259" key="3">
    <source>
        <dbReference type="Pfam" id="PF19274"/>
    </source>
</evidence>
<evidence type="ECO:0000313" key="4">
    <source>
        <dbReference type="EMBL" id="KAJ0190546.1"/>
    </source>
</evidence>
<dbReference type="Proteomes" id="UP000235145">
    <property type="component" value="Unassembled WGS sequence"/>
</dbReference>
<proteinExistence type="inferred from homology"/>
<evidence type="ECO:0000256" key="1">
    <source>
        <dbReference type="ARBA" id="ARBA00006209"/>
    </source>
</evidence>
<comment type="caution">
    <text evidence="4">The sequence shown here is derived from an EMBL/GenBank/DDBJ whole genome shotgun (WGS) entry which is preliminary data.</text>
</comment>
<protein>
    <recommendedName>
        <fullName evidence="3">PI4-kinase N-terminal domain-containing protein</fullName>
    </recommendedName>
</protein>
<reference evidence="4 5" key="1">
    <citation type="journal article" date="2017" name="Nat. Commun.">
        <title>Genome assembly with in vitro proximity ligation data and whole-genome triplication in lettuce.</title>
        <authorList>
            <person name="Reyes-Chin-Wo S."/>
            <person name="Wang Z."/>
            <person name="Yang X."/>
            <person name="Kozik A."/>
            <person name="Arikit S."/>
            <person name="Song C."/>
            <person name="Xia L."/>
            <person name="Froenicke L."/>
            <person name="Lavelle D.O."/>
            <person name="Truco M.J."/>
            <person name="Xia R."/>
            <person name="Zhu S."/>
            <person name="Xu C."/>
            <person name="Xu H."/>
            <person name="Xu X."/>
            <person name="Cox K."/>
            <person name="Korf I."/>
            <person name="Meyers B.C."/>
            <person name="Michelmore R.W."/>
        </authorList>
    </citation>
    <scope>NUCLEOTIDE SEQUENCE [LARGE SCALE GENOMIC DNA]</scope>
    <source>
        <strain evidence="5">cv. Salinas</strain>
        <tissue evidence="4">Seedlings</tissue>
    </source>
</reference>
<comment type="similarity">
    <text evidence="1">Belongs to the PI3/PI4-kinase family. Type III PI4K subfamily.</text>
</comment>
<keyword evidence="2" id="KW-1133">Transmembrane helix</keyword>
<gene>
    <name evidence="4" type="ORF">LSAT_V11C800407270</name>
</gene>
<dbReference type="InterPro" id="IPR045495">
    <property type="entry name" value="PI4K_N"/>
</dbReference>
<dbReference type="AlphaFoldDB" id="A0A9R1UNC5"/>
<feature type="domain" description="PI4-kinase N-terminal" evidence="3">
    <location>
        <begin position="2"/>
        <end position="121"/>
    </location>
</feature>
<dbReference type="Pfam" id="PF19274">
    <property type="entry name" value="PI4K_N"/>
    <property type="match status" value="1"/>
</dbReference>
<keyword evidence="2" id="KW-0472">Membrane</keyword>
<keyword evidence="2" id="KW-0812">Transmembrane</keyword>
<organism evidence="4 5">
    <name type="scientific">Lactuca sativa</name>
    <name type="common">Garden lettuce</name>
    <dbReference type="NCBI Taxonomy" id="4236"/>
    <lineage>
        <taxon>Eukaryota</taxon>
        <taxon>Viridiplantae</taxon>
        <taxon>Streptophyta</taxon>
        <taxon>Embryophyta</taxon>
        <taxon>Tracheophyta</taxon>
        <taxon>Spermatophyta</taxon>
        <taxon>Magnoliopsida</taxon>
        <taxon>eudicotyledons</taxon>
        <taxon>Gunneridae</taxon>
        <taxon>Pentapetalae</taxon>
        <taxon>asterids</taxon>
        <taxon>campanulids</taxon>
        <taxon>Asterales</taxon>
        <taxon>Asteraceae</taxon>
        <taxon>Cichorioideae</taxon>
        <taxon>Cichorieae</taxon>
        <taxon>Lactucinae</taxon>
        <taxon>Lactuca</taxon>
    </lineage>
</organism>
<evidence type="ECO:0000256" key="2">
    <source>
        <dbReference type="SAM" id="Phobius"/>
    </source>
</evidence>
<dbReference type="EMBL" id="NBSK02000008">
    <property type="protein sequence ID" value="KAJ0190546.1"/>
    <property type="molecule type" value="Genomic_DNA"/>
</dbReference>
<accession>A0A9R1UNC5</accession>
<keyword evidence="5" id="KW-1185">Reference proteome</keyword>
<sequence>MGIFIWTWLVSAAPQLGCVVLTELVYAWLWIIDTKRGLFASQVKFHSPAAKLRPQLAPGEPEAPPKKDHVLEILAHRLWIGFFIDRFEVVQHNSAEQLLLVGRMLQLTRDYEIPMEIFPTSSHHCFFSHFHVAKT</sequence>
<evidence type="ECO:0000313" key="5">
    <source>
        <dbReference type="Proteomes" id="UP000235145"/>
    </source>
</evidence>
<feature type="transmembrane region" description="Helical" evidence="2">
    <location>
        <begin position="6"/>
        <end position="31"/>
    </location>
</feature>